<dbReference type="InterPro" id="IPR001245">
    <property type="entry name" value="Ser-Thr/Tyr_kinase_cat_dom"/>
</dbReference>
<evidence type="ECO:0000256" key="1">
    <source>
        <dbReference type="ARBA" id="ARBA00022741"/>
    </source>
</evidence>
<keyword evidence="1" id="KW-0547">Nucleotide-binding</keyword>
<evidence type="ECO:0000313" key="5">
    <source>
        <dbReference type="EMBL" id="CAE7169806.1"/>
    </source>
</evidence>
<proteinExistence type="predicted"/>
<evidence type="ECO:0000256" key="3">
    <source>
        <dbReference type="SAM" id="MobiDB-lite"/>
    </source>
</evidence>
<dbReference type="Gene3D" id="1.10.510.10">
    <property type="entry name" value="Transferase(Phosphotransferase) domain 1"/>
    <property type="match status" value="2"/>
</dbReference>
<dbReference type="AlphaFoldDB" id="A0A8H3E4Q5"/>
<dbReference type="SUPFAM" id="SSF56112">
    <property type="entry name" value="Protein kinase-like (PK-like)"/>
    <property type="match status" value="1"/>
</dbReference>
<name>A0A8H3E4Q5_9AGAM</name>
<gene>
    <name evidence="5" type="ORF">RDB_LOCUS105123</name>
</gene>
<dbReference type="GO" id="GO:0004674">
    <property type="term" value="F:protein serine/threonine kinase activity"/>
    <property type="evidence" value="ECO:0007669"/>
    <property type="project" value="TreeGrafter"/>
</dbReference>
<accession>A0A8H3E4Q5</accession>
<sequence>MSFSNRERGSSNSAPARIMSEDPYPIPIEPRAPRSHFPVTPSKPVTGHNLLNPNDAFRLTLPLNTKKSKENLQATLAFDHLFGHTPRLMSPTRRPIPEVKPSPKDGSPLPPSEYHYKAAWYKAVGHPPETQSRISLPPNPEPELADSLGDLAPYIITGSDPTETVGSSQMTSHDMFQCLVKHGCVDLTNLIKPDKYSSCRVAEGAFGDVWKGEMQDGTAVAVKVLRFALVDDSEGKNLKRMVREIYAWSKLDHENVHKLLGMTIMEGRLGMVSRWIVKGNLRDYLERNKLLDRHDLRSAFKSREELNISTAREWYANHSILAPGFEIPDGSPDSWGHQSGEYPHHGRVNLLMSKHLTDFDHSLISECSLLFTATTRIGGGTPRWMAPELFDQTCHQRTQRADIYALGMTFLEVFTGTVPYSQCKNDAQVIFKIVQKIIPERSLEHFTDDHMGNGMWQLLLQCWDHSPALRPSAKVVLTLVHSLSSPPKEKVVSDGVEIHQVLSSGLRQPPPVRPIPIKKVSFFKRLMQRGVSTRTSTTTKFAKIKDSLATSDSTSLGFAVLVLDA</sequence>
<evidence type="ECO:0000259" key="4">
    <source>
        <dbReference type="PROSITE" id="PS50011"/>
    </source>
</evidence>
<feature type="region of interest" description="Disordered" evidence="3">
    <location>
        <begin position="86"/>
        <end position="110"/>
    </location>
</feature>
<dbReference type="Pfam" id="PF07714">
    <property type="entry name" value="PK_Tyr_Ser-Thr"/>
    <property type="match status" value="1"/>
</dbReference>
<keyword evidence="2" id="KW-0067">ATP-binding</keyword>
<dbReference type="EMBL" id="CAJNJQ010002231">
    <property type="protein sequence ID" value="CAE7169806.1"/>
    <property type="molecule type" value="Genomic_DNA"/>
</dbReference>
<reference evidence="5" key="1">
    <citation type="submission" date="2021-01" db="EMBL/GenBank/DDBJ databases">
        <authorList>
            <person name="Kaushik A."/>
        </authorList>
    </citation>
    <scope>NUCLEOTIDE SEQUENCE</scope>
    <source>
        <strain evidence="5">AG5</strain>
    </source>
</reference>
<protein>
    <recommendedName>
        <fullName evidence="4">Protein kinase domain-containing protein</fullName>
    </recommendedName>
</protein>
<evidence type="ECO:0000256" key="2">
    <source>
        <dbReference type="ARBA" id="ARBA00022840"/>
    </source>
</evidence>
<feature type="region of interest" description="Disordered" evidence="3">
    <location>
        <begin position="1"/>
        <end position="38"/>
    </location>
</feature>
<dbReference type="PROSITE" id="PS50011">
    <property type="entry name" value="PROTEIN_KINASE_DOM"/>
    <property type="match status" value="1"/>
</dbReference>
<dbReference type="InterPro" id="IPR011009">
    <property type="entry name" value="Kinase-like_dom_sf"/>
</dbReference>
<dbReference type="Pfam" id="PF00069">
    <property type="entry name" value="Pkinase"/>
    <property type="match status" value="1"/>
</dbReference>
<comment type="caution">
    <text evidence="5">The sequence shown here is derived from an EMBL/GenBank/DDBJ whole genome shotgun (WGS) entry which is preliminary data.</text>
</comment>
<dbReference type="Proteomes" id="UP000663827">
    <property type="component" value="Unassembled WGS sequence"/>
</dbReference>
<dbReference type="GO" id="GO:0005524">
    <property type="term" value="F:ATP binding"/>
    <property type="evidence" value="ECO:0007669"/>
    <property type="project" value="UniProtKB-KW"/>
</dbReference>
<dbReference type="InterPro" id="IPR051681">
    <property type="entry name" value="Ser/Thr_Kinases-Pseudokinases"/>
</dbReference>
<evidence type="ECO:0000313" key="6">
    <source>
        <dbReference type="Proteomes" id="UP000663827"/>
    </source>
</evidence>
<dbReference type="PANTHER" id="PTHR44329">
    <property type="entry name" value="SERINE/THREONINE-PROTEIN KINASE TNNI3K-RELATED"/>
    <property type="match status" value="1"/>
</dbReference>
<organism evidence="5 6">
    <name type="scientific">Rhizoctonia solani</name>
    <dbReference type="NCBI Taxonomy" id="456999"/>
    <lineage>
        <taxon>Eukaryota</taxon>
        <taxon>Fungi</taxon>
        <taxon>Dikarya</taxon>
        <taxon>Basidiomycota</taxon>
        <taxon>Agaricomycotina</taxon>
        <taxon>Agaricomycetes</taxon>
        <taxon>Cantharellales</taxon>
        <taxon>Ceratobasidiaceae</taxon>
        <taxon>Rhizoctonia</taxon>
    </lineage>
</organism>
<dbReference type="InterPro" id="IPR000719">
    <property type="entry name" value="Prot_kinase_dom"/>
</dbReference>
<feature type="domain" description="Protein kinase" evidence="4">
    <location>
        <begin position="195"/>
        <end position="484"/>
    </location>
</feature>
<dbReference type="PANTHER" id="PTHR44329:SF298">
    <property type="entry name" value="MIXED LINEAGE KINASE DOMAIN-LIKE PROTEIN"/>
    <property type="match status" value="1"/>
</dbReference>